<comment type="caution">
    <text evidence="2">The sequence shown here is derived from an EMBL/GenBank/DDBJ whole genome shotgun (WGS) entry which is preliminary data.</text>
</comment>
<gene>
    <name evidence="2" type="ORF">FKR81_42945</name>
</gene>
<keyword evidence="3" id="KW-1185">Reference proteome</keyword>
<sequence>MAGIVVKGVERTLGAVVLHAWGRSTEGACPRCGEASGRVHGRYVRRLADCALGGTRTVLALTVRRFKCLNRACEAVTFAEQCRD</sequence>
<evidence type="ECO:0000313" key="3">
    <source>
        <dbReference type="Proteomes" id="UP000316639"/>
    </source>
</evidence>
<accession>A0A563EEG2</accession>
<reference evidence="2 3" key="1">
    <citation type="submission" date="2019-07" db="EMBL/GenBank/DDBJ databases">
        <title>Lentzea xizangensis sp. nov., isolated from Qinghai-Tibetan Plateau Soils.</title>
        <authorList>
            <person name="Huang J."/>
        </authorList>
    </citation>
    <scope>NUCLEOTIDE SEQUENCE [LARGE SCALE GENOMIC DNA]</scope>
    <source>
        <strain evidence="2 3">FXJ1.1311</strain>
    </source>
</reference>
<proteinExistence type="predicted"/>
<dbReference type="PANTHER" id="PTHR33498:SF1">
    <property type="entry name" value="TRANSPOSASE FOR INSERTION SEQUENCE ELEMENT IS1557"/>
    <property type="match status" value="1"/>
</dbReference>
<dbReference type="Proteomes" id="UP000316639">
    <property type="component" value="Unassembled WGS sequence"/>
</dbReference>
<name>A0A563EEG2_9PSEU</name>
<dbReference type="InterPro" id="IPR047951">
    <property type="entry name" value="Transpos_ISL3"/>
</dbReference>
<dbReference type="InterPro" id="IPR029261">
    <property type="entry name" value="Transposase_Znf"/>
</dbReference>
<evidence type="ECO:0000259" key="1">
    <source>
        <dbReference type="Pfam" id="PF14690"/>
    </source>
</evidence>
<organism evidence="2 3">
    <name type="scientific">Lentzea tibetensis</name>
    <dbReference type="NCBI Taxonomy" id="2591470"/>
    <lineage>
        <taxon>Bacteria</taxon>
        <taxon>Bacillati</taxon>
        <taxon>Actinomycetota</taxon>
        <taxon>Actinomycetes</taxon>
        <taxon>Pseudonocardiales</taxon>
        <taxon>Pseudonocardiaceae</taxon>
        <taxon>Lentzea</taxon>
    </lineage>
</organism>
<dbReference type="OrthoDB" id="3238779at2"/>
<dbReference type="EMBL" id="VOBR01000079">
    <property type="protein sequence ID" value="TWP42922.1"/>
    <property type="molecule type" value="Genomic_DNA"/>
</dbReference>
<dbReference type="AlphaFoldDB" id="A0A563EEG2"/>
<evidence type="ECO:0000313" key="2">
    <source>
        <dbReference type="EMBL" id="TWP42922.1"/>
    </source>
</evidence>
<feature type="domain" description="Transposase IS204/IS1001/IS1096/IS1165 zinc-finger" evidence="1">
    <location>
        <begin position="27"/>
        <end position="69"/>
    </location>
</feature>
<dbReference type="Pfam" id="PF14690">
    <property type="entry name" value="Zn_ribbon_ISL3"/>
    <property type="match status" value="1"/>
</dbReference>
<dbReference type="PANTHER" id="PTHR33498">
    <property type="entry name" value="TRANSPOSASE FOR INSERTION SEQUENCE ELEMENT IS1557"/>
    <property type="match status" value="1"/>
</dbReference>
<protein>
    <submittedName>
        <fullName evidence="2">Transposase family protein</fullName>
    </submittedName>
</protein>